<dbReference type="OrthoDB" id="5405464at2"/>
<reference evidence="2 3" key="1">
    <citation type="submission" date="2018-06" db="EMBL/GenBank/DDBJ databases">
        <authorList>
            <consortium name="Pathogen Informatics"/>
            <person name="Doyle S."/>
        </authorList>
    </citation>
    <scope>NUCLEOTIDE SEQUENCE [LARGE SCALE GENOMIC DNA]</scope>
    <source>
        <strain evidence="2 3">NCTC10283</strain>
    </source>
</reference>
<evidence type="ECO:0000256" key="1">
    <source>
        <dbReference type="SAM" id="Phobius"/>
    </source>
</evidence>
<proteinExistence type="predicted"/>
<accession>A0A376BSN7</accession>
<evidence type="ECO:0000313" key="2">
    <source>
        <dbReference type="EMBL" id="SSY80012.1"/>
    </source>
</evidence>
<dbReference type="EMBL" id="UFSO01000003">
    <property type="protein sequence ID" value="SSY80012.1"/>
    <property type="molecule type" value="Genomic_DNA"/>
</dbReference>
<name>A0A376BSN7_9NEIS</name>
<keyword evidence="3" id="KW-1185">Reference proteome</keyword>
<feature type="transmembrane region" description="Helical" evidence="1">
    <location>
        <begin position="66"/>
        <end position="99"/>
    </location>
</feature>
<dbReference type="RefSeq" id="WP_051968439.1">
    <property type="nucleotide sequence ID" value="NZ_CP091519.2"/>
</dbReference>
<keyword evidence="1" id="KW-1133">Transmembrane helix</keyword>
<sequence>MKNNEQIQARIDPQARKYLLIMYALYGSFWLSLLITPIIGVVLAHLKQNEWGDSIYRDHAEFLTRTFWLSVLGFIISIPLILLFGLGFLTMSLVGAWFAYRTAFGAWRIWQYEKVNPKAWLELP</sequence>
<dbReference type="STRING" id="1120980.GCA_000745955_00704"/>
<feature type="transmembrane region" description="Helical" evidence="1">
    <location>
        <begin position="20"/>
        <end position="46"/>
    </location>
</feature>
<organism evidence="2 3">
    <name type="scientific">Alysiella crassa</name>
    <dbReference type="NCBI Taxonomy" id="153491"/>
    <lineage>
        <taxon>Bacteria</taxon>
        <taxon>Pseudomonadati</taxon>
        <taxon>Pseudomonadota</taxon>
        <taxon>Betaproteobacteria</taxon>
        <taxon>Neisseriales</taxon>
        <taxon>Neisseriaceae</taxon>
        <taxon>Alysiella</taxon>
    </lineage>
</organism>
<keyword evidence="1" id="KW-0472">Membrane</keyword>
<evidence type="ECO:0000313" key="3">
    <source>
        <dbReference type="Proteomes" id="UP000254209"/>
    </source>
</evidence>
<dbReference type="Proteomes" id="UP000254209">
    <property type="component" value="Unassembled WGS sequence"/>
</dbReference>
<dbReference type="AlphaFoldDB" id="A0A376BSN7"/>
<keyword evidence="1" id="KW-0812">Transmembrane</keyword>
<gene>
    <name evidence="2" type="ORF">NCTC10283_01566</name>
</gene>
<protein>
    <submittedName>
        <fullName evidence="2">Predicted membrane protein</fullName>
    </submittedName>
</protein>